<dbReference type="PANTHER" id="PTHR30086:SF20">
    <property type="entry name" value="ARGININE EXPORTER PROTEIN ARGO-RELATED"/>
    <property type="match status" value="1"/>
</dbReference>
<dbReference type="Pfam" id="PF01810">
    <property type="entry name" value="LysE"/>
    <property type="match status" value="1"/>
</dbReference>
<proteinExistence type="predicted"/>
<keyword evidence="4 6" id="KW-1133">Transmembrane helix</keyword>
<feature type="transmembrane region" description="Helical" evidence="6">
    <location>
        <begin position="70"/>
        <end position="93"/>
    </location>
</feature>
<evidence type="ECO:0000256" key="3">
    <source>
        <dbReference type="ARBA" id="ARBA00022692"/>
    </source>
</evidence>
<feature type="transmembrane region" description="Helical" evidence="6">
    <location>
        <begin position="148"/>
        <end position="175"/>
    </location>
</feature>
<accession>A0A227KDY1</accession>
<keyword evidence="2" id="KW-1003">Cell membrane</keyword>
<evidence type="ECO:0000313" key="7">
    <source>
        <dbReference type="EMBL" id="OXE45636.1"/>
    </source>
</evidence>
<protein>
    <submittedName>
        <fullName evidence="7">LysE family translocator</fullName>
    </submittedName>
</protein>
<comment type="subcellular location">
    <subcellularLocation>
        <location evidence="1">Cell membrane</location>
        <topology evidence="1">Multi-pass membrane protein</topology>
    </subcellularLocation>
</comment>
<feature type="transmembrane region" description="Helical" evidence="6">
    <location>
        <begin position="187"/>
        <end position="205"/>
    </location>
</feature>
<evidence type="ECO:0000313" key="8">
    <source>
        <dbReference type="Proteomes" id="UP000214610"/>
    </source>
</evidence>
<dbReference type="InterPro" id="IPR001123">
    <property type="entry name" value="LeuE-type"/>
</dbReference>
<keyword evidence="8" id="KW-1185">Reference proteome</keyword>
<dbReference type="GO" id="GO:0015171">
    <property type="term" value="F:amino acid transmembrane transporter activity"/>
    <property type="evidence" value="ECO:0007669"/>
    <property type="project" value="TreeGrafter"/>
</dbReference>
<organism evidence="7 8">
    <name type="scientific">Turicimonas muris</name>
    <dbReference type="NCBI Taxonomy" id="1796652"/>
    <lineage>
        <taxon>Bacteria</taxon>
        <taxon>Pseudomonadati</taxon>
        <taxon>Pseudomonadota</taxon>
        <taxon>Betaproteobacteria</taxon>
        <taxon>Burkholderiales</taxon>
        <taxon>Sutterellaceae</taxon>
        <taxon>Turicimonas</taxon>
    </lineage>
</organism>
<evidence type="ECO:0000256" key="4">
    <source>
        <dbReference type="ARBA" id="ARBA00022989"/>
    </source>
</evidence>
<dbReference type="Proteomes" id="UP000214610">
    <property type="component" value="Unassembled WGS sequence"/>
</dbReference>
<evidence type="ECO:0000256" key="2">
    <source>
        <dbReference type="ARBA" id="ARBA00022475"/>
    </source>
</evidence>
<dbReference type="PIRSF" id="PIRSF006324">
    <property type="entry name" value="LeuE"/>
    <property type="match status" value="1"/>
</dbReference>
<dbReference type="RefSeq" id="WP_066594133.1">
    <property type="nucleotide sequence ID" value="NZ_CAJTBZ010000003.1"/>
</dbReference>
<dbReference type="PANTHER" id="PTHR30086">
    <property type="entry name" value="ARGININE EXPORTER PROTEIN ARGO"/>
    <property type="match status" value="1"/>
</dbReference>
<dbReference type="GO" id="GO:0005886">
    <property type="term" value="C:plasma membrane"/>
    <property type="evidence" value="ECO:0007669"/>
    <property type="project" value="UniProtKB-SubCell"/>
</dbReference>
<reference evidence="8" key="1">
    <citation type="submission" date="2017-05" db="EMBL/GenBank/DDBJ databases">
        <title>Improved OligoMM genomes.</title>
        <authorList>
            <person name="Garzetti D."/>
        </authorList>
    </citation>
    <scope>NUCLEOTIDE SEQUENCE [LARGE SCALE GENOMIC DNA]</scope>
    <source>
        <strain evidence="8">YL45</strain>
    </source>
</reference>
<evidence type="ECO:0000256" key="5">
    <source>
        <dbReference type="ARBA" id="ARBA00023136"/>
    </source>
</evidence>
<evidence type="ECO:0000256" key="6">
    <source>
        <dbReference type="SAM" id="Phobius"/>
    </source>
</evidence>
<dbReference type="EMBL" id="NHMP01000008">
    <property type="protein sequence ID" value="OXE45636.1"/>
    <property type="molecule type" value="Genomic_DNA"/>
</dbReference>
<comment type="caution">
    <text evidence="7">The sequence shown here is derived from an EMBL/GenBank/DDBJ whole genome shotgun (WGS) entry which is preliminary data.</text>
</comment>
<keyword evidence="3 6" id="KW-0812">Transmembrane</keyword>
<sequence>MDFQTWLSFAGASFILSLAPGPDNIFVLMQSVIYGRSAGLKIVSGLCTGLLVHTLLVAVGVSALIRASETAFFCLKATGALYLAYLAVMAWKAPSTPMAEEKGEVKEAMSFSKWWSRGFIMNLTNPKVIIFFLAFFPQFLLPGENTEVQILMMGLTFIVATVIVFGAIACFAEFVREKISSARVQQIINRTGAVIFMGLAVSLVFSV</sequence>
<name>A0A227KDY1_9BURK</name>
<gene>
    <name evidence="7" type="ORF">ADH67_10815</name>
</gene>
<feature type="transmembrane region" description="Helical" evidence="6">
    <location>
        <begin position="114"/>
        <end position="136"/>
    </location>
</feature>
<keyword evidence="5 6" id="KW-0472">Membrane</keyword>
<dbReference type="GeneID" id="78362099"/>
<dbReference type="AlphaFoldDB" id="A0A227KDY1"/>
<feature type="transmembrane region" description="Helical" evidence="6">
    <location>
        <begin position="6"/>
        <end position="28"/>
    </location>
</feature>
<feature type="transmembrane region" description="Helical" evidence="6">
    <location>
        <begin position="40"/>
        <end position="64"/>
    </location>
</feature>
<evidence type="ECO:0000256" key="1">
    <source>
        <dbReference type="ARBA" id="ARBA00004651"/>
    </source>
</evidence>